<dbReference type="InterPro" id="IPR050406">
    <property type="entry name" value="FGGY_Carb_Kinase"/>
</dbReference>
<dbReference type="GO" id="GO:0016301">
    <property type="term" value="F:kinase activity"/>
    <property type="evidence" value="ECO:0007669"/>
    <property type="project" value="UniProtKB-KW"/>
</dbReference>
<keyword evidence="4" id="KW-0418">Kinase</keyword>
<dbReference type="AlphaFoldDB" id="A0A916YDU0"/>
<keyword evidence="2" id="KW-0859">Xylose metabolism</keyword>
<protein>
    <submittedName>
        <fullName evidence="7">ATPase</fullName>
    </submittedName>
</protein>
<dbReference type="Proteomes" id="UP000633205">
    <property type="component" value="Unassembled WGS sequence"/>
</dbReference>
<evidence type="ECO:0000259" key="6">
    <source>
        <dbReference type="Pfam" id="PF02782"/>
    </source>
</evidence>
<gene>
    <name evidence="7" type="ORF">GCM10010915_23090</name>
</gene>
<organism evidence="7 8">
    <name type="scientific">Microbacterium faecale</name>
    <dbReference type="NCBI Taxonomy" id="1804630"/>
    <lineage>
        <taxon>Bacteria</taxon>
        <taxon>Bacillati</taxon>
        <taxon>Actinomycetota</taxon>
        <taxon>Actinomycetes</taxon>
        <taxon>Micrococcales</taxon>
        <taxon>Microbacteriaceae</taxon>
        <taxon>Microbacterium</taxon>
    </lineage>
</organism>
<proteinExistence type="inferred from homology"/>
<dbReference type="Gene3D" id="3.30.420.40">
    <property type="match status" value="2"/>
</dbReference>
<evidence type="ECO:0000256" key="3">
    <source>
        <dbReference type="ARBA" id="ARBA00022679"/>
    </source>
</evidence>
<feature type="domain" description="Carbohydrate kinase FGGY N-terminal" evidence="5">
    <location>
        <begin position="23"/>
        <end position="249"/>
    </location>
</feature>
<evidence type="ECO:0000313" key="8">
    <source>
        <dbReference type="Proteomes" id="UP000633205"/>
    </source>
</evidence>
<comment type="similarity">
    <text evidence="1">Belongs to the FGGY kinase family.</text>
</comment>
<dbReference type="InterPro" id="IPR018485">
    <property type="entry name" value="FGGY_C"/>
</dbReference>
<reference evidence="7" key="2">
    <citation type="submission" date="2020-09" db="EMBL/GenBank/DDBJ databases">
        <authorList>
            <person name="Sun Q."/>
            <person name="Zhou Y."/>
        </authorList>
    </citation>
    <scope>NUCLEOTIDE SEQUENCE</scope>
    <source>
        <strain evidence="7">CGMCC 1.15152</strain>
    </source>
</reference>
<evidence type="ECO:0000313" key="7">
    <source>
        <dbReference type="EMBL" id="GGD41518.1"/>
    </source>
</evidence>
<dbReference type="InterPro" id="IPR018484">
    <property type="entry name" value="FGGY_N"/>
</dbReference>
<name>A0A916YDU0_9MICO</name>
<keyword evidence="3" id="KW-0808">Transferase</keyword>
<feature type="domain" description="Carbohydrate kinase FGGY C-terminal" evidence="6">
    <location>
        <begin position="285"/>
        <end position="481"/>
    </location>
</feature>
<evidence type="ECO:0000256" key="4">
    <source>
        <dbReference type="ARBA" id="ARBA00022777"/>
    </source>
</evidence>
<evidence type="ECO:0000259" key="5">
    <source>
        <dbReference type="Pfam" id="PF00370"/>
    </source>
</evidence>
<dbReference type="CDD" id="cd07809">
    <property type="entry name" value="ASKHA_NBD_FGGY_BaXK-like"/>
    <property type="match status" value="1"/>
</dbReference>
<dbReference type="SUPFAM" id="SSF53067">
    <property type="entry name" value="Actin-like ATPase domain"/>
    <property type="match status" value="2"/>
</dbReference>
<dbReference type="PANTHER" id="PTHR43095">
    <property type="entry name" value="SUGAR KINASE"/>
    <property type="match status" value="1"/>
</dbReference>
<dbReference type="Pfam" id="PF02782">
    <property type="entry name" value="FGGY_C"/>
    <property type="match status" value="1"/>
</dbReference>
<accession>A0A916YDU0</accession>
<dbReference type="GO" id="GO:0042732">
    <property type="term" value="P:D-xylose metabolic process"/>
    <property type="evidence" value="ECO:0007669"/>
    <property type="project" value="UniProtKB-KW"/>
</dbReference>
<evidence type="ECO:0000256" key="1">
    <source>
        <dbReference type="ARBA" id="ARBA00009156"/>
    </source>
</evidence>
<comment type="caution">
    <text evidence="7">The sequence shown here is derived from an EMBL/GenBank/DDBJ whole genome shotgun (WGS) entry which is preliminary data.</text>
</comment>
<dbReference type="PANTHER" id="PTHR43095:SF5">
    <property type="entry name" value="XYLULOSE KINASE"/>
    <property type="match status" value="1"/>
</dbReference>
<reference evidence="7" key="1">
    <citation type="journal article" date="2014" name="Int. J. Syst. Evol. Microbiol.">
        <title>Complete genome sequence of Corynebacterium casei LMG S-19264T (=DSM 44701T), isolated from a smear-ripened cheese.</title>
        <authorList>
            <consortium name="US DOE Joint Genome Institute (JGI-PGF)"/>
            <person name="Walter F."/>
            <person name="Albersmeier A."/>
            <person name="Kalinowski J."/>
            <person name="Ruckert C."/>
        </authorList>
    </citation>
    <scope>NUCLEOTIDE SEQUENCE</scope>
    <source>
        <strain evidence="7">CGMCC 1.15152</strain>
    </source>
</reference>
<dbReference type="InterPro" id="IPR043129">
    <property type="entry name" value="ATPase_NBD"/>
</dbReference>
<evidence type="ECO:0000256" key="2">
    <source>
        <dbReference type="ARBA" id="ARBA00022629"/>
    </source>
</evidence>
<dbReference type="EMBL" id="BMHO01000001">
    <property type="protein sequence ID" value="GGD41518.1"/>
    <property type="molecule type" value="Genomic_DNA"/>
</dbReference>
<keyword evidence="8" id="KW-1185">Reference proteome</keyword>
<sequence length="541" mass="56550">MEPAMTQMPPDDARRAIRSGETALGIELGSTRIKACLTTLAGETLATGGHAWENTLADDLWTYPLEAVHDGLVAAYTELAAEVEERFGERLADVGAVGVSAMMHGYLAFDADGDLLVPFRTWRNVNTAAAAAELSDALDINIPLRWTVAHVHQAVLDGEEHVARLARVTTLSGYVHELLTGERVLGVGDASGMFPIDSATGDYDRDMLRTADELIHRAGATHLQLAELLPTVRTAGEHAGRLTDEGARLLDPSGTLASGAVAAPPEGDAGTGMVATNAVTPRTGNVSAGTSIFSMIVLERPLSSRHEEIDLVTTPAGHAVAMVHCNNGASEIGEWAGVFGEFARALGHNASADEVFSALFSGALAGGSDDGILAYNHLSGEPIARLDEGRPLVARTPSSSLTLAGFMRAQLRGSFATLSLGMRTLADEGVEIDAMRAHGGVFRTAGVAQQLLAEAVGAPVAVSATASEGGAWGMALLAAYAHARTRDVDATLSGWLETAIFADEQTSVVTPQPQAVADHADFLDRWTAGLAIERAAVETMP</sequence>
<dbReference type="Pfam" id="PF00370">
    <property type="entry name" value="FGGY_N"/>
    <property type="match status" value="1"/>
</dbReference>
<keyword evidence="2" id="KW-0119">Carbohydrate metabolism</keyword>